<keyword evidence="2" id="KW-1185">Reference proteome</keyword>
<evidence type="ECO:0000313" key="1">
    <source>
        <dbReference type="EMBL" id="MFB9831768.1"/>
    </source>
</evidence>
<organism evidence="1 2">
    <name type="scientific">Actinoallomurus acaciae</name>
    <dbReference type="NCBI Taxonomy" id="502577"/>
    <lineage>
        <taxon>Bacteria</taxon>
        <taxon>Bacillati</taxon>
        <taxon>Actinomycetota</taxon>
        <taxon>Actinomycetes</taxon>
        <taxon>Streptosporangiales</taxon>
        <taxon>Thermomonosporaceae</taxon>
        <taxon>Actinoallomurus</taxon>
    </lineage>
</organism>
<evidence type="ECO:0000313" key="2">
    <source>
        <dbReference type="Proteomes" id="UP001589627"/>
    </source>
</evidence>
<dbReference type="Gene3D" id="3.30.530.20">
    <property type="match status" value="1"/>
</dbReference>
<dbReference type="SUPFAM" id="SSF55961">
    <property type="entry name" value="Bet v1-like"/>
    <property type="match status" value="1"/>
</dbReference>
<dbReference type="Proteomes" id="UP001589627">
    <property type="component" value="Unassembled WGS sequence"/>
</dbReference>
<dbReference type="Pfam" id="PF10604">
    <property type="entry name" value="Polyketide_cyc2"/>
    <property type="match status" value="1"/>
</dbReference>
<proteinExistence type="predicted"/>
<dbReference type="InterPro" id="IPR019587">
    <property type="entry name" value="Polyketide_cyclase/dehydratase"/>
</dbReference>
<dbReference type="PANTHER" id="PTHR39332">
    <property type="entry name" value="BLL4707 PROTEIN"/>
    <property type="match status" value="1"/>
</dbReference>
<dbReference type="PANTHER" id="PTHR39332:SF7">
    <property type="entry name" value="SRPBCC FAMILY PROTEIN"/>
    <property type="match status" value="1"/>
</dbReference>
<gene>
    <name evidence="1" type="ORF">ACFFNX_06155</name>
</gene>
<reference evidence="1 2" key="1">
    <citation type="submission" date="2024-09" db="EMBL/GenBank/DDBJ databases">
        <authorList>
            <person name="Sun Q."/>
            <person name="Mori K."/>
        </authorList>
    </citation>
    <scope>NUCLEOTIDE SEQUENCE [LARGE SCALE GENOMIC DNA]</scope>
    <source>
        <strain evidence="1 2">TBRC 0563</strain>
    </source>
</reference>
<dbReference type="InterPro" id="IPR023393">
    <property type="entry name" value="START-like_dom_sf"/>
</dbReference>
<name>A0ABV5YAQ1_9ACTN</name>
<accession>A0ABV5YAQ1</accession>
<comment type="caution">
    <text evidence="1">The sequence shown here is derived from an EMBL/GenBank/DDBJ whole genome shotgun (WGS) entry which is preliminary data.</text>
</comment>
<dbReference type="RefSeq" id="WP_378196523.1">
    <property type="nucleotide sequence ID" value="NZ_JBHLZP010000028.1"/>
</dbReference>
<dbReference type="CDD" id="cd07821">
    <property type="entry name" value="PYR_PYL_RCAR_like"/>
    <property type="match status" value="1"/>
</dbReference>
<protein>
    <submittedName>
        <fullName evidence="1">SRPBCC family protein</fullName>
    </submittedName>
</protein>
<dbReference type="EMBL" id="JBHLZP010000028">
    <property type="protein sequence ID" value="MFB9831768.1"/>
    <property type="molecule type" value="Genomic_DNA"/>
</dbReference>
<sequence length="163" mass="18008">MPPRIEGNLIQENTTPGAISMPKPYASAVLPVSADRVWEYLRDFGNIAEWHPGIVTGELEHGAGDQVGCVRRLTGPGGEVFRERLVALDDGERSSTYDLFEGPFPVRSYRATLRVTPVTDTGLAFAEWFARYDADAQDEAWLTKTFARGIFATGLAALQERFT</sequence>